<keyword evidence="5" id="KW-1185">Reference proteome</keyword>
<dbReference type="GO" id="GO:0003677">
    <property type="term" value="F:DNA binding"/>
    <property type="evidence" value="ECO:0007669"/>
    <property type="project" value="InterPro"/>
</dbReference>
<dbReference type="InterPro" id="IPR046947">
    <property type="entry name" value="LytR-like"/>
</dbReference>
<dbReference type="RefSeq" id="WP_091141688.1">
    <property type="nucleotide sequence ID" value="NZ_FMVF01000006.1"/>
</dbReference>
<accession>A0A1G5GAF2</accession>
<name>A0A1G5GAF2_9FLAO</name>
<gene>
    <name evidence="4" type="ORF">SAMN02927903_01508</name>
</gene>
<dbReference type="SMART" id="SM00850">
    <property type="entry name" value="LytTR"/>
    <property type="match status" value="1"/>
</dbReference>
<dbReference type="PROSITE" id="PS50930">
    <property type="entry name" value="HTH_LYTTR"/>
    <property type="match status" value="1"/>
</dbReference>
<reference evidence="4 5" key="1">
    <citation type="submission" date="2016-10" db="EMBL/GenBank/DDBJ databases">
        <authorList>
            <person name="de Groot N.N."/>
        </authorList>
    </citation>
    <scope>NUCLEOTIDE SEQUENCE [LARGE SCALE GENOMIC DNA]</scope>
    <source>
        <strain evidence="4 5">CGMCC 1.7031</strain>
    </source>
</reference>
<protein>
    <submittedName>
        <fullName evidence="4">Two component transcriptional regulator, LytTR family</fullName>
    </submittedName>
</protein>
<dbReference type="EMBL" id="FMVF01000006">
    <property type="protein sequence ID" value="SCY48596.1"/>
    <property type="molecule type" value="Genomic_DNA"/>
</dbReference>
<keyword evidence="1" id="KW-0597">Phosphoprotein</keyword>
<organism evidence="4 5">
    <name type="scientific">Flavobacterium caeni</name>
    <dbReference type="NCBI Taxonomy" id="490189"/>
    <lineage>
        <taxon>Bacteria</taxon>
        <taxon>Pseudomonadati</taxon>
        <taxon>Bacteroidota</taxon>
        <taxon>Flavobacteriia</taxon>
        <taxon>Flavobacteriales</taxon>
        <taxon>Flavobacteriaceae</taxon>
        <taxon>Flavobacterium</taxon>
    </lineage>
</organism>
<dbReference type="SMART" id="SM00448">
    <property type="entry name" value="REC"/>
    <property type="match status" value="1"/>
</dbReference>
<evidence type="ECO:0000256" key="1">
    <source>
        <dbReference type="PROSITE-ProRule" id="PRU00169"/>
    </source>
</evidence>
<dbReference type="OrthoDB" id="2168082at2"/>
<evidence type="ECO:0000313" key="4">
    <source>
        <dbReference type="EMBL" id="SCY48596.1"/>
    </source>
</evidence>
<dbReference type="InterPro" id="IPR011006">
    <property type="entry name" value="CheY-like_superfamily"/>
</dbReference>
<evidence type="ECO:0000259" key="3">
    <source>
        <dbReference type="PROSITE" id="PS50930"/>
    </source>
</evidence>
<dbReference type="PANTHER" id="PTHR37299:SF1">
    <property type="entry name" value="STAGE 0 SPORULATION PROTEIN A HOMOLOG"/>
    <property type="match status" value="1"/>
</dbReference>
<dbReference type="InterPro" id="IPR001789">
    <property type="entry name" value="Sig_transdc_resp-reg_receiver"/>
</dbReference>
<dbReference type="STRING" id="490189.SAMN02927903_01508"/>
<dbReference type="InterPro" id="IPR007492">
    <property type="entry name" value="LytTR_DNA-bd_dom"/>
</dbReference>
<dbReference type="Gene3D" id="3.40.50.2300">
    <property type="match status" value="1"/>
</dbReference>
<proteinExistence type="predicted"/>
<evidence type="ECO:0000313" key="5">
    <source>
        <dbReference type="Proteomes" id="UP000199354"/>
    </source>
</evidence>
<feature type="domain" description="Response regulatory" evidence="2">
    <location>
        <begin position="4"/>
        <end position="115"/>
    </location>
</feature>
<dbReference type="Gene3D" id="2.40.50.1020">
    <property type="entry name" value="LytTr DNA-binding domain"/>
    <property type="match status" value="1"/>
</dbReference>
<dbReference type="PANTHER" id="PTHR37299">
    <property type="entry name" value="TRANSCRIPTIONAL REGULATOR-RELATED"/>
    <property type="match status" value="1"/>
</dbReference>
<feature type="domain" description="HTH LytTR-type" evidence="3">
    <location>
        <begin position="136"/>
        <end position="234"/>
    </location>
</feature>
<dbReference type="Proteomes" id="UP000199354">
    <property type="component" value="Unassembled WGS sequence"/>
</dbReference>
<dbReference type="Pfam" id="PF00072">
    <property type="entry name" value="Response_reg"/>
    <property type="match status" value="1"/>
</dbReference>
<dbReference type="SUPFAM" id="SSF52172">
    <property type="entry name" value="CheY-like"/>
    <property type="match status" value="1"/>
</dbReference>
<feature type="modified residue" description="4-aspartylphosphate" evidence="1">
    <location>
        <position position="55"/>
    </location>
</feature>
<dbReference type="AlphaFoldDB" id="A0A1G5GAF2"/>
<dbReference type="PROSITE" id="PS50110">
    <property type="entry name" value="RESPONSE_REGULATORY"/>
    <property type="match status" value="1"/>
</dbReference>
<evidence type="ECO:0000259" key="2">
    <source>
        <dbReference type="PROSITE" id="PS50110"/>
    </source>
</evidence>
<sequence>MKWDCIIVDDTEIDNLTVVSYVKRFPFFNLIGAYQSSREALSAIEKNKVDVIFLDIDMPNYNGIEVRKRALDIPACVFITSHTEYAIEGFELDALDYIVKPLTFDRFTKTVKRIEDFMDLRNKAELFEASIGGDAIFIKEGHSETKVKLTDVLYLEALKNYTLIATPEKKHRVLLNIGMLLKDDNFRSFVRVHRGFAVQKHFIKKISAQEIELADRIAIPIGRNYKDNLSQLLS</sequence>
<dbReference type="Pfam" id="PF04397">
    <property type="entry name" value="LytTR"/>
    <property type="match status" value="1"/>
</dbReference>
<dbReference type="GO" id="GO:0000156">
    <property type="term" value="F:phosphorelay response regulator activity"/>
    <property type="evidence" value="ECO:0007669"/>
    <property type="project" value="InterPro"/>
</dbReference>